<evidence type="ECO:0000313" key="15">
    <source>
        <dbReference type="Proteomes" id="UP001203665"/>
    </source>
</evidence>
<dbReference type="PROSITE" id="PS51371">
    <property type="entry name" value="CBS"/>
    <property type="match status" value="2"/>
</dbReference>
<dbReference type="EMBL" id="JAMQJY010000001">
    <property type="protein sequence ID" value="MCM2676498.1"/>
    <property type="molecule type" value="Genomic_DNA"/>
</dbReference>
<organism evidence="14 15">
    <name type="scientific">Alkalicoccobacillus plakortidis</name>
    <dbReference type="NCBI Taxonomy" id="444060"/>
    <lineage>
        <taxon>Bacteria</taxon>
        <taxon>Bacillati</taxon>
        <taxon>Bacillota</taxon>
        <taxon>Bacilli</taxon>
        <taxon>Bacillales</taxon>
        <taxon>Bacillaceae</taxon>
        <taxon>Alkalicoccobacillus</taxon>
    </lineage>
</organism>
<evidence type="ECO:0000313" key="14">
    <source>
        <dbReference type="EMBL" id="MCM2676498.1"/>
    </source>
</evidence>
<feature type="domain" description="CBS" evidence="12">
    <location>
        <begin position="262"/>
        <end position="321"/>
    </location>
</feature>
<dbReference type="InterPro" id="IPR046342">
    <property type="entry name" value="CBS_dom_sf"/>
</dbReference>
<accession>A0ABT0XMD6</accession>
<dbReference type="InterPro" id="IPR005170">
    <property type="entry name" value="Transptr-assoc_dom"/>
</dbReference>
<evidence type="ECO:0000256" key="3">
    <source>
        <dbReference type="ARBA" id="ARBA00022692"/>
    </source>
</evidence>
<evidence type="ECO:0000256" key="9">
    <source>
        <dbReference type="PROSITE-ProRule" id="PRU01193"/>
    </source>
</evidence>
<dbReference type="RefSeq" id="WP_251608742.1">
    <property type="nucleotide sequence ID" value="NZ_JAMQJY010000001.1"/>
</dbReference>
<evidence type="ECO:0000256" key="10">
    <source>
        <dbReference type="SAM" id="Phobius"/>
    </source>
</evidence>
<evidence type="ECO:0000259" key="12">
    <source>
        <dbReference type="PROSITE" id="PS51371"/>
    </source>
</evidence>
<protein>
    <submittedName>
        <fullName evidence="14">CNNM domain-containing protein</fullName>
    </submittedName>
</protein>
<evidence type="ECO:0000256" key="7">
    <source>
        <dbReference type="ARBA" id="ARBA00023136"/>
    </source>
</evidence>
<gene>
    <name evidence="14" type="ORF">NDM98_14105</name>
</gene>
<feature type="domain" description="CNNM transmembrane" evidence="13">
    <location>
        <begin position="1"/>
        <end position="179"/>
    </location>
</feature>
<feature type="chain" id="PRO_5045641581" evidence="11">
    <location>
        <begin position="22"/>
        <end position="410"/>
    </location>
</feature>
<keyword evidence="5 9" id="KW-1133">Transmembrane helix</keyword>
<dbReference type="PROSITE" id="PS51846">
    <property type="entry name" value="CNNM"/>
    <property type="match status" value="1"/>
</dbReference>
<feature type="signal peptide" evidence="11">
    <location>
        <begin position="1"/>
        <end position="21"/>
    </location>
</feature>
<dbReference type="InterPro" id="IPR016169">
    <property type="entry name" value="FAD-bd_PCMH_sub2"/>
</dbReference>
<evidence type="ECO:0000256" key="5">
    <source>
        <dbReference type="ARBA" id="ARBA00022989"/>
    </source>
</evidence>
<keyword evidence="6 8" id="KW-0129">CBS domain</keyword>
<dbReference type="InterPro" id="IPR002550">
    <property type="entry name" value="CNNM"/>
</dbReference>
<keyword evidence="15" id="KW-1185">Reference proteome</keyword>
<dbReference type="Pfam" id="PF01595">
    <property type="entry name" value="CNNM"/>
    <property type="match status" value="1"/>
</dbReference>
<keyword evidence="4" id="KW-0677">Repeat</keyword>
<evidence type="ECO:0000256" key="8">
    <source>
        <dbReference type="PROSITE-ProRule" id="PRU00703"/>
    </source>
</evidence>
<reference evidence="14" key="1">
    <citation type="submission" date="2022-06" db="EMBL/GenBank/DDBJ databases">
        <title>Alkalicoccobacillus porphyridii sp. nov., isolated from a marine red alga, Porphyridium purpureum and reclassification of Shouchella plakortidis and Shouchella gibsonii as Alkalicoccobacillus plakortidis comb. nov. and Alkalicoccobacillus gibsonii comb. nov.</title>
        <authorList>
            <person name="Kim K.H."/>
            <person name="Lee J.K."/>
            <person name="Han D.M."/>
            <person name="Baek J.H."/>
            <person name="Jeon C.O."/>
        </authorList>
    </citation>
    <scope>NUCLEOTIDE SEQUENCE</scope>
    <source>
        <strain evidence="14">DSM 19153</strain>
    </source>
</reference>
<dbReference type="InterPro" id="IPR000644">
    <property type="entry name" value="CBS_dom"/>
</dbReference>
<dbReference type="Pfam" id="PF00571">
    <property type="entry name" value="CBS"/>
    <property type="match status" value="2"/>
</dbReference>
<dbReference type="SMART" id="SM01091">
    <property type="entry name" value="CorC_HlyC"/>
    <property type="match status" value="1"/>
</dbReference>
<evidence type="ECO:0000256" key="4">
    <source>
        <dbReference type="ARBA" id="ARBA00022737"/>
    </source>
</evidence>
<evidence type="ECO:0000256" key="11">
    <source>
        <dbReference type="SAM" id="SignalP"/>
    </source>
</evidence>
<dbReference type="PANTHER" id="PTHR22777:SF17">
    <property type="entry name" value="UPF0053 PROTEIN SLL0260"/>
    <property type="match status" value="1"/>
</dbReference>
<sequence>MIIAIVLCFFASFFFSGSETALTATNKVRLQSKAANGDKKSEQLLKLVTNADEFIPGILVSNNIPNIILPSLVTIVALDYGVNVAIATGILTVCLIIFSEVLPKSIAAAFPERIAYLVFPIIRLQLIILKPITFFLNAFTRMVITLLGQKNADQVSFSKDEMRAMFDIGETEGTFEQDEVYRLKSMLDFQQLNVADVLQTPRIDIRGIPAEMTFEEAQEILSDNQYSRYPIYEESLDQIIGVFHTKFVLNWLKSPQKKIRDIADLDPLFVYEFHQVNVVFQRMIQEKKHIAIVLDEYGGTEGIITHEDLIEAIIGQDIEDETDIDDVLVEEHTDTQIICDGKISIRRLNLIFHTHIPEDEDNLAGFLIHHSGDLPSVGEKIYLQDLEFEILEADTRKVNRVRITKKYIQE</sequence>
<proteinExistence type="inferred from homology"/>
<dbReference type="InterPro" id="IPR036318">
    <property type="entry name" value="FAD-bd_PCMH-like_sf"/>
</dbReference>
<keyword evidence="3 9" id="KW-0812">Transmembrane</keyword>
<dbReference type="Pfam" id="PF03471">
    <property type="entry name" value="CorC_HlyC"/>
    <property type="match status" value="1"/>
</dbReference>
<evidence type="ECO:0000256" key="2">
    <source>
        <dbReference type="ARBA" id="ARBA00006337"/>
    </source>
</evidence>
<name>A0ABT0XMD6_9BACI</name>
<dbReference type="Proteomes" id="UP001203665">
    <property type="component" value="Unassembled WGS sequence"/>
</dbReference>
<evidence type="ECO:0000259" key="13">
    <source>
        <dbReference type="PROSITE" id="PS51846"/>
    </source>
</evidence>
<feature type="transmembrane region" description="Helical" evidence="10">
    <location>
        <begin position="114"/>
        <end position="136"/>
    </location>
</feature>
<keyword evidence="7 9" id="KW-0472">Membrane</keyword>
<dbReference type="SUPFAM" id="SSF56176">
    <property type="entry name" value="FAD-binding/transporter-associated domain-like"/>
    <property type="match status" value="1"/>
</dbReference>
<feature type="transmembrane region" description="Helical" evidence="10">
    <location>
        <begin position="80"/>
        <end position="102"/>
    </location>
</feature>
<keyword evidence="11" id="KW-0732">Signal</keyword>
<dbReference type="Gene3D" id="3.30.465.10">
    <property type="match status" value="1"/>
</dbReference>
<evidence type="ECO:0000256" key="1">
    <source>
        <dbReference type="ARBA" id="ARBA00004141"/>
    </source>
</evidence>
<dbReference type="InterPro" id="IPR044751">
    <property type="entry name" value="Ion_transp-like_CBS"/>
</dbReference>
<comment type="similarity">
    <text evidence="2">Belongs to the UPF0053 family.</text>
</comment>
<dbReference type="Gene3D" id="3.10.580.10">
    <property type="entry name" value="CBS-domain"/>
    <property type="match status" value="1"/>
</dbReference>
<evidence type="ECO:0000256" key="6">
    <source>
        <dbReference type="ARBA" id="ARBA00023122"/>
    </source>
</evidence>
<dbReference type="CDD" id="cd04590">
    <property type="entry name" value="CBS_pair_CorC_HlyC_assoc"/>
    <property type="match status" value="1"/>
</dbReference>
<comment type="caution">
    <text evidence="14">The sequence shown here is derived from an EMBL/GenBank/DDBJ whole genome shotgun (WGS) entry which is preliminary data.</text>
</comment>
<feature type="domain" description="CBS" evidence="12">
    <location>
        <begin position="199"/>
        <end position="258"/>
    </location>
</feature>
<dbReference type="PANTHER" id="PTHR22777">
    <property type="entry name" value="HEMOLYSIN-RELATED"/>
    <property type="match status" value="1"/>
</dbReference>
<dbReference type="SUPFAM" id="SSF54631">
    <property type="entry name" value="CBS-domain pair"/>
    <property type="match status" value="1"/>
</dbReference>
<comment type="subcellular location">
    <subcellularLocation>
        <location evidence="1">Membrane</location>
        <topology evidence="1">Multi-pass membrane protein</topology>
    </subcellularLocation>
</comment>